<comment type="similarity">
    <text evidence="1 6">Belongs to the peptidase S8 family.</text>
</comment>
<feature type="active site" description="Charge relay system" evidence="6">
    <location>
        <position position="150"/>
    </location>
</feature>
<evidence type="ECO:0000256" key="3">
    <source>
        <dbReference type="ARBA" id="ARBA00022723"/>
    </source>
</evidence>
<evidence type="ECO:0000259" key="7">
    <source>
        <dbReference type="Pfam" id="PF00082"/>
    </source>
</evidence>
<dbReference type="EMBL" id="SMAG01000003">
    <property type="protein sequence ID" value="TCS95021.1"/>
    <property type="molecule type" value="Genomic_DNA"/>
</dbReference>
<keyword evidence="5 6" id="KW-0720">Serine protease</keyword>
<dbReference type="InterPro" id="IPR034202">
    <property type="entry name" value="Subtilisin_Carlsberg-like"/>
</dbReference>
<evidence type="ECO:0000256" key="6">
    <source>
        <dbReference type="PROSITE-ProRule" id="PRU01240"/>
    </source>
</evidence>
<dbReference type="Pfam" id="PF00082">
    <property type="entry name" value="Peptidase_S8"/>
    <property type="match status" value="1"/>
</dbReference>
<dbReference type="InterPro" id="IPR022398">
    <property type="entry name" value="Peptidase_S8_His-AS"/>
</dbReference>
<dbReference type="SUPFAM" id="SSF52743">
    <property type="entry name" value="Subtilisin-like"/>
    <property type="match status" value="1"/>
</dbReference>
<dbReference type="Proteomes" id="UP000294937">
    <property type="component" value="Unassembled WGS sequence"/>
</dbReference>
<gene>
    <name evidence="8" type="ORF">EDD58_103446</name>
</gene>
<dbReference type="Gene3D" id="3.40.50.200">
    <property type="entry name" value="Peptidase S8/S53 domain"/>
    <property type="match status" value="1"/>
</dbReference>
<dbReference type="PANTHER" id="PTHR43806">
    <property type="entry name" value="PEPTIDASE S8"/>
    <property type="match status" value="1"/>
</dbReference>
<organism evidence="8 9">
    <name type="scientific">Hazenella coriacea</name>
    <dbReference type="NCBI Taxonomy" id="1179467"/>
    <lineage>
        <taxon>Bacteria</taxon>
        <taxon>Bacillati</taxon>
        <taxon>Bacillota</taxon>
        <taxon>Bacilli</taxon>
        <taxon>Bacillales</taxon>
        <taxon>Thermoactinomycetaceae</taxon>
        <taxon>Hazenella</taxon>
    </lineage>
</organism>
<evidence type="ECO:0000313" key="8">
    <source>
        <dbReference type="EMBL" id="TCS95021.1"/>
    </source>
</evidence>
<feature type="active site" description="Charge relay system" evidence="6">
    <location>
        <position position="309"/>
    </location>
</feature>
<name>A0A4R3L5E7_9BACL</name>
<evidence type="ECO:0000256" key="4">
    <source>
        <dbReference type="ARBA" id="ARBA00022801"/>
    </source>
</evidence>
<dbReference type="PANTHER" id="PTHR43806:SF11">
    <property type="entry name" value="CEREVISIN-RELATED"/>
    <property type="match status" value="1"/>
</dbReference>
<dbReference type="AlphaFoldDB" id="A0A4R3L5E7"/>
<dbReference type="OrthoDB" id="9798386at2"/>
<dbReference type="GO" id="GO:0006508">
    <property type="term" value="P:proteolysis"/>
    <property type="evidence" value="ECO:0007669"/>
    <property type="project" value="UniProtKB-KW"/>
</dbReference>
<dbReference type="InterPro" id="IPR000209">
    <property type="entry name" value="Peptidase_S8/S53_dom"/>
</dbReference>
<dbReference type="PRINTS" id="PR00723">
    <property type="entry name" value="SUBTILISIN"/>
</dbReference>
<feature type="domain" description="Peptidase S8/S53" evidence="7">
    <location>
        <begin position="108"/>
        <end position="357"/>
    </location>
</feature>
<sequence length="361" mass="38698">MFGKQPLTLIYRSFPKLDRIRAFGGKIMYVSKYSPTVIASLSNKKVIERLKKDPDLLYIGQNHRLQLPFYRIERVTTSQRNSQKMLASKQVIPWNILRVINGKRSLTGRSVRVGVIDTGIDLTHPDLVANIKGGVNIVTPSQPPKDVNGHGTHIAGVIGAINNSIGVVGIAPKVSLYAIKVLNSQGSGSLTDLIKGIEWGIANRMHILNISISGGKNIPPALSRVVNEATKRGIFVVAAAGNSGTPSGQGDTVEIPARIPSAIAVAALDRNNKRGNYSATGPSIDIAAPGTEILSTYSQKRYATLTGTSMAAAHVSGVLALMRQAYPHLSVKKMKSLLQSRAIDLPPKGFDRYTGAGLVQL</sequence>
<accession>A0A4R3L5E7</accession>
<comment type="caution">
    <text evidence="8">The sequence shown here is derived from an EMBL/GenBank/DDBJ whole genome shotgun (WGS) entry which is preliminary data.</text>
</comment>
<dbReference type="PROSITE" id="PS00137">
    <property type="entry name" value="SUBTILASE_HIS"/>
    <property type="match status" value="1"/>
</dbReference>
<dbReference type="CDD" id="cd07477">
    <property type="entry name" value="Peptidases_S8_Subtilisin_subset"/>
    <property type="match status" value="1"/>
</dbReference>
<dbReference type="InterPro" id="IPR023827">
    <property type="entry name" value="Peptidase_S8_Asp-AS"/>
</dbReference>
<protein>
    <submittedName>
        <fullName evidence="8">Subtilase family protein</fullName>
    </submittedName>
</protein>
<evidence type="ECO:0000313" key="9">
    <source>
        <dbReference type="Proteomes" id="UP000294937"/>
    </source>
</evidence>
<proteinExistence type="inferred from homology"/>
<dbReference type="InterPro" id="IPR015500">
    <property type="entry name" value="Peptidase_S8_subtilisin-rel"/>
</dbReference>
<dbReference type="InterPro" id="IPR036852">
    <property type="entry name" value="Peptidase_S8/S53_dom_sf"/>
</dbReference>
<dbReference type="InterPro" id="IPR050131">
    <property type="entry name" value="Peptidase_S8_subtilisin-like"/>
</dbReference>
<dbReference type="GO" id="GO:0004252">
    <property type="term" value="F:serine-type endopeptidase activity"/>
    <property type="evidence" value="ECO:0007669"/>
    <property type="project" value="UniProtKB-UniRule"/>
</dbReference>
<keyword evidence="2 6" id="KW-0645">Protease</keyword>
<reference evidence="8 9" key="1">
    <citation type="submission" date="2019-03" db="EMBL/GenBank/DDBJ databases">
        <title>Genomic Encyclopedia of Type Strains, Phase IV (KMG-IV): sequencing the most valuable type-strain genomes for metagenomic binning, comparative biology and taxonomic classification.</title>
        <authorList>
            <person name="Goeker M."/>
        </authorList>
    </citation>
    <scope>NUCLEOTIDE SEQUENCE [LARGE SCALE GENOMIC DNA]</scope>
    <source>
        <strain evidence="8 9">DSM 45707</strain>
    </source>
</reference>
<keyword evidence="9" id="KW-1185">Reference proteome</keyword>
<feature type="active site" description="Charge relay system" evidence="6">
    <location>
        <position position="117"/>
    </location>
</feature>
<keyword evidence="3" id="KW-0479">Metal-binding</keyword>
<evidence type="ECO:0000256" key="1">
    <source>
        <dbReference type="ARBA" id="ARBA00011073"/>
    </source>
</evidence>
<keyword evidence="4 6" id="KW-0378">Hydrolase</keyword>
<dbReference type="PROSITE" id="PS00136">
    <property type="entry name" value="SUBTILASE_ASP"/>
    <property type="match status" value="1"/>
</dbReference>
<dbReference type="GO" id="GO:0046872">
    <property type="term" value="F:metal ion binding"/>
    <property type="evidence" value="ECO:0007669"/>
    <property type="project" value="UniProtKB-KW"/>
</dbReference>
<evidence type="ECO:0000256" key="2">
    <source>
        <dbReference type="ARBA" id="ARBA00022670"/>
    </source>
</evidence>
<dbReference type="PROSITE" id="PS51892">
    <property type="entry name" value="SUBTILASE"/>
    <property type="match status" value="1"/>
</dbReference>
<evidence type="ECO:0000256" key="5">
    <source>
        <dbReference type="ARBA" id="ARBA00022825"/>
    </source>
</evidence>
<dbReference type="RefSeq" id="WP_131924381.1">
    <property type="nucleotide sequence ID" value="NZ_SMAG01000003.1"/>
</dbReference>